<protein>
    <submittedName>
        <fullName evidence="1">Uncharacterized protein</fullName>
    </submittedName>
</protein>
<sequence>MPVLAHSRTFVRFGVRQLSRTVAVVEEPPVTVDLAGENDLSAGRQRASADGVVTVAGTTSTAAARTMPRARRAMIRYILER</sequence>
<accession>A0ABQ5SR80</accession>
<evidence type="ECO:0000313" key="1">
    <source>
        <dbReference type="EMBL" id="GLJ66165.1"/>
    </source>
</evidence>
<reference evidence="1" key="1">
    <citation type="journal article" date="2014" name="Int. J. Syst. Evol. Microbiol.">
        <title>Complete genome of a new Firmicutes species belonging to the dominant human colonic microbiota ('Ruminococcus bicirculans') reveals two chromosomes and a selective capacity to utilize plant glucans.</title>
        <authorList>
            <consortium name="NISC Comparative Sequencing Program"/>
            <person name="Wegmann U."/>
            <person name="Louis P."/>
            <person name="Goesmann A."/>
            <person name="Henrissat B."/>
            <person name="Duncan S.H."/>
            <person name="Flint H.J."/>
        </authorList>
    </citation>
    <scope>NUCLEOTIDE SEQUENCE</scope>
    <source>
        <strain evidence="1">VKM Ac-1246</strain>
    </source>
</reference>
<organism evidence="1 2">
    <name type="scientific">Nocardioides luteus</name>
    <dbReference type="NCBI Taxonomy" id="1844"/>
    <lineage>
        <taxon>Bacteria</taxon>
        <taxon>Bacillati</taxon>
        <taxon>Actinomycetota</taxon>
        <taxon>Actinomycetes</taxon>
        <taxon>Propionibacteriales</taxon>
        <taxon>Nocardioidaceae</taxon>
        <taxon>Nocardioides</taxon>
    </lineage>
</organism>
<comment type="caution">
    <text evidence="1">The sequence shown here is derived from an EMBL/GenBank/DDBJ whole genome shotgun (WGS) entry which is preliminary data.</text>
</comment>
<dbReference type="Proteomes" id="UP001142292">
    <property type="component" value="Unassembled WGS sequence"/>
</dbReference>
<evidence type="ECO:0000313" key="2">
    <source>
        <dbReference type="Proteomes" id="UP001142292"/>
    </source>
</evidence>
<gene>
    <name evidence="1" type="ORF">GCM10017579_02010</name>
</gene>
<name>A0ABQ5SR80_9ACTN</name>
<dbReference type="EMBL" id="BSEL01000001">
    <property type="protein sequence ID" value="GLJ66165.1"/>
    <property type="molecule type" value="Genomic_DNA"/>
</dbReference>
<keyword evidence="2" id="KW-1185">Reference proteome</keyword>
<proteinExistence type="predicted"/>
<reference evidence="1" key="2">
    <citation type="submission" date="2023-01" db="EMBL/GenBank/DDBJ databases">
        <authorList>
            <person name="Sun Q."/>
            <person name="Evtushenko L."/>
        </authorList>
    </citation>
    <scope>NUCLEOTIDE SEQUENCE</scope>
    <source>
        <strain evidence="1">VKM Ac-1246</strain>
    </source>
</reference>